<evidence type="ECO:0000256" key="3">
    <source>
        <dbReference type="ARBA" id="ARBA00022723"/>
    </source>
</evidence>
<dbReference type="Proteomes" id="UP000193450">
    <property type="component" value="Chromosome"/>
</dbReference>
<protein>
    <recommendedName>
        <fullName evidence="2">GTP cyclohydrolase 1 type 2 homolog</fullName>
    </recommendedName>
</protein>
<evidence type="ECO:0000313" key="6">
    <source>
        <dbReference type="Proteomes" id="UP000193450"/>
    </source>
</evidence>
<accession>A0A1X9NH79</accession>
<dbReference type="Gene3D" id="3.40.1390.30">
    <property type="entry name" value="NIF3 (NGG1p interacting factor 3)-like"/>
    <property type="match status" value="2"/>
</dbReference>
<proteinExistence type="inferred from homology"/>
<dbReference type="InterPro" id="IPR036069">
    <property type="entry name" value="DUF34/NIF3_sf"/>
</dbReference>
<feature type="binding site" evidence="4">
    <location>
        <position position="66"/>
    </location>
    <ligand>
        <name>a divalent metal cation</name>
        <dbReference type="ChEBI" id="CHEBI:60240"/>
        <label>1</label>
    </ligand>
</feature>
<evidence type="ECO:0000256" key="2">
    <source>
        <dbReference type="ARBA" id="ARBA00022112"/>
    </source>
</evidence>
<comment type="similarity">
    <text evidence="1">Belongs to the GTP cyclohydrolase I type 2/NIF3 family.</text>
</comment>
<sequence>MPVSLKELLSCTNTLLKPEVFNDYCPNGLQVQGSDTIQTLVAGVTASQALIDRAIAANADALLVHHGFFWKGEDPCVVGIKYRRLQALLDHNINLIAYHLPLDAHPVMGNNAQLANLLGLTVTGGLEPHNPNSVGNVGRLAAAMPAADFCQQVAKALGREPLLIQSGDHPIETIGWCTGAAQGYIDQAAMQGVDAYLSGEVSEPTVHSARELGVHYIAAGHHATERYGVQAVGEYLAAEFKLDYQFIDIDNPV</sequence>
<name>A0A1X9NH79_9GAMM</name>
<feature type="binding site" evidence="4">
    <location>
        <position position="221"/>
    </location>
    <ligand>
        <name>a divalent metal cation</name>
        <dbReference type="ChEBI" id="CHEBI:60240"/>
        <label>1</label>
    </ligand>
</feature>
<evidence type="ECO:0000313" key="5">
    <source>
        <dbReference type="EMBL" id="ARN74869.1"/>
    </source>
</evidence>
<dbReference type="AlphaFoldDB" id="A0A1X9NH79"/>
<dbReference type="EMBL" id="CP019343">
    <property type="protein sequence ID" value="ARN74869.1"/>
    <property type="molecule type" value="Genomic_DNA"/>
</dbReference>
<dbReference type="SUPFAM" id="SSF102705">
    <property type="entry name" value="NIF3 (NGG1p interacting factor 3)-like"/>
    <property type="match status" value="1"/>
</dbReference>
<dbReference type="NCBIfam" id="TIGR00486">
    <property type="entry name" value="YbgI_SA1388"/>
    <property type="match status" value="1"/>
</dbReference>
<dbReference type="OrthoDB" id="9800881at2"/>
<dbReference type="GO" id="GO:0005737">
    <property type="term" value="C:cytoplasm"/>
    <property type="evidence" value="ECO:0007669"/>
    <property type="project" value="TreeGrafter"/>
</dbReference>
<dbReference type="KEGG" id="osg:BST96_12535"/>
<dbReference type="RefSeq" id="WP_085759035.1">
    <property type="nucleotide sequence ID" value="NZ_CP019343.1"/>
</dbReference>
<evidence type="ECO:0000256" key="4">
    <source>
        <dbReference type="PIRSR" id="PIRSR602678-1"/>
    </source>
</evidence>
<dbReference type="STRING" id="716816.BST96_12535"/>
<keyword evidence="3 4" id="KW-0479">Metal-binding</keyword>
<organism evidence="5 6">
    <name type="scientific">Oceanicoccus sagamiensis</name>
    <dbReference type="NCBI Taxonomy" id="716816"/>
    <lineage>
        <taxon>Bacteria</taxon>
        <taxon>Pseudomonadati</taxon>
        <taxon>Pseudomonadota</taxon>
        <taxon>Gammaproteobacteria</taxon>
        <taxon>Cellvibrionales</taxon>
        <taxon>Spongiibacteraceae</taxon>
        <taxon>Oceanicoccus</taxon>
    </lineage>
</organism>
<feature type="binding site" evidence="4">
    <location>
        <position position="225"/>
    </location>
    <ligand>
        <name>a divalent metal cation</name>
        <dbReference type="ChEBI" id="CHEBI:60240"/>
        <label>1</label>
    </ligand>
</feature>
<dbReference type="GO" id="GO:0046872">
    <property type="term" value="F:metal ion binding"/>
    <property type="evidence" value="ECO:0007669"/>
    <property type="project" value="UniProtKB-KW"/>
</dbReference>
<reference evidence="5 6" key="1">
    <citation type="submission" date="2016-11" db="EMBL/GenBank/DDBJ databases">
        <title>Trade-off between light-utilization and light-protection in marine flavobacteria.</title>
        <authorList>
            <person name="Kumagai Y."/>
        </authorList>
    </citation>
    <scope>NUCLEOTIDE SEQUENCE [LARGE SCALE GENOMIC DNA]</scope>
    <source>
        <strain evidence="5 6">NBRC 107125</strain>
    </source>
</reference>
<feature type="binding site" evidence="4">
    <location>
        <position position="103"/>
    </location>
    <ligand>
        <name>a divalent metal cation</name>
        <dbReference type="ChEBI" id="CHEBI:60240"/>
        <label>1</label>
    </ligand>
</feature>
<feature type="binding site" evidence="4">
    <location>
        <position position="65"/>
    </location>
    <ligand>
        <name>a divalent metal cation</name>
        <dbReference type="ChEBI" id="CHEBI:60240"/>
        <label>1</label>
    </ligand>
</feature>
<gene>
    <name evidence="5" type="ORF">BST96_12535</name>
</gene>
<dbReference type="PANTHER" id="PTHR13799">
    <property type="entry name" value="NGG1 INTERACTING FACTOR 3"/>
    <property type="match status" value="1"/>
</dbReference>
<dbReference type="Pfam" id="PF01784">
    <property type="entry name" value="DUF34_NIF3"/>
    <property type="match status" value="1"/>
</dbReference>
<evidence type="ECO:0000256" key="1">
    <source>
        <dbReference type="ARBA" id="ARBA00006964"/>
    </source>
</evidence>
<keyword evidence="6" id="KW-1185">Reference proteome</keyword>
<dbReference type="InterPro" id="IPR002678">
    <property type="entry name" value="DUF34/NIF3"/>
</dbReference>
<dbReference type="PANTHER" id="PTHR13799:SF14">
    <property type="entry name" value="GTP CYCLOHYDROLASE 1 TYPE 2 HOMOLOG"/>
    <property type="match status" value="1"/>
</dbReference>
<dbReference type="FunFam" id="3.40.1390.30:FF:000002">
    <property type="entry name" value="Nif3-like dinuclear metal center protein"/>
    <property type="match status" value="1"/>
</dbReference>